<organism evidence="2 3">
    <name type="scientific">Frankliniella fusca</name>
    <dbReference type="NCBI Taxonomy" id="407009"/>
    <lineage>
        <taxon>Eukaryota</taxon>
        <taxon>Metazoa</taxon>
        <taxon>Ecdysozoa</taxon>
        <taxon>Arthropoda</taxon>
        <taxon>Hexapoda</taxon>
        <taxon>Insecta</taxon>
        <taxon>Pterygota</taxon>
        <taxon>Neoptera</taxon>
        <taxon>Paraneoptera</taxon>
        <taxon>Thysanoptera</taxon>
        <taxon>Terebrantia</taxon>
        <taxon>Thripoidea</taxon>
        <taxon>Thripidae</taxon>
        <taxon>Frankliniella</taxon>
    </lineage>
</organism>
<gene>
    <name evidence="2" type="ORF">KUF71_017356</name>
</gene>
<feature type="domain" description="HAT C-terminal dimerisation" evidence="1">
    <location>
        <begin position="14"/>
        <end position="88"/>
    </location>
</feature>
<comment type="caution">
    <text evidence="2">The sequence shown here is derived from an EMBL/GenBank/DDBJ whole genome shotgun (WGS) entry which is preliminary data.</text>
</comment>
<reference evidence="2" key="1">
    <citation type="submission" date="2021-07" db="EMBL/GenBank/DDBJ databases">
        <authorList>
            <person name="Catto M.A."/>
            <person name="Jacobson A."/>
            <person name="Kennedy G."/>
            <person name="Labadie P."/>
            <person name="Hunt B.G."/>
            <person name="Srinivasan R."/>
        </authorList>
    </citation>
    <scope>NUCLEOTIDE SEQUENCE</scope>
    <source>
        <strain evidence="2">PL_HMW_Pooled</strain>
        <tissue evidence="2">Head</tissue>
    </source>
</reference>
<keyword evidence="3" id="KW-1185">Reference proteome</keyword>
<accession>A0AAE1LVH3</accession>
<dbReference type="InterPro" id="IPR012337">
    <property type="entry name" value="RNaseH-like_sf"/>
</dbReference>
<evidence type="ECO:0000313" key="2">
    <source>
        <dbReference type="EMBL" id="KAK3933095.1"/>
    </source>
</evidence>
<protein>
    <submittedName>
        <fullName evidence="2">AC transposase</fullName>
    </submittedName>
</protein>
<dbReference type="Pfam" id="PF05699">
    <property type="entry name" value="Dimer_Tnp_hAT"/>
    <property type="match status" value="1"/>
</dbReference>
<sequence>MPHEIPRETADALKALEPEDFWVEISTMKDYRDVHKFPNLVKLARLVMTLPHSNAQAEQVFAMVTDTKTKKRNRMGGETLDSICVVRTAMRQKKISCYQYEVTEGHLSKHNKTMYDKQ</sequence>
<reference evidence="2" key="2">
    <citation type="journal article" date="2023" name="BMC Genomics">
        <title>Pest status, molecular evolution, and epigenetic factors derived from the genome assembly of Frankliniella fusca, a thysanopteran phytovirus vector.</title>
        <authorList>
            <person name="Catto M.A."/>
            <person name="Labadie P.E."/>
            <person name="Jacobson A.L."/>
            <person name="Kennedy G.G."/>
            <person name="Srinivasan R."/>
            <person name="Hunt B.G."/>
        </authorList>
    </citation>
    <scope>NUCLEOTIDE SEQUENCE</scope>
    <source>
        <strain evidence="2">PL_HMW_Pooled</strain>
    </source>
</reference>
<evidence type="ECO:0000313" key="3">
    <source>
        <dbReference type="Proteomes" id="UP001219518"/>
    </source>
</evidence>
<proteinExistence type="predicted"/>
<dbReference type="EMBL" id="JAHWGI010001443">
    <property type="protein sequence ID" value="KAK3933095.1"/>
    <property type="molecule type" value="Genomic_DNA"/>
</dbReference>
<dbReference type="SUPFAM" id="SSF53098">
    <property type="entry name" value="Ribonuclease H-like"/>
    <property type="match status" value="1"/>
</dbReference>
<dbReference type="Proteomes" id="UP001219518">
    <property type="component" value="Unassembled WGS sequence"/>
</dbReference>
<dbReference type="AlphaFoldDB" id="A0AAE1LVH3"/>
<dbReference type="GO" id="GO:0046983">
    <property type="term" value="F:protein dimerization activity"/>
    <property type="evidence" value="ECO:0007669"/>
    <property type="project" value="InterPro"/>
</dbReference>
<name>A0AAE1LVH3_9NEOP</name>
<dbReference type="InterPro" id="IPR008906">
    <property type="entry name" value="HATC_C_dom"/>
</dbReference>
<evidence type="ECO:0000259" key="1">
    <source>
        <dbReference type="Pfam" id="PF05699"/>
    </source>
</evidence>